<evidence type="ECO:0000313" key="2">
    <source>
        <dbReference type="EMBL" id="GER46128.1"/>
    </source>
</evidence>
<reference evidence="3" key="1">
    <citation type="journal article" date="2019" name="Curr. Biol.">
        <title>Genome Sequence of Striga asiatica Provides Insight into the Evolution of Plant Parasitism.</title>
        <authorList>
            <person name="Yoshida S."/>
            <person name="Kim S."/>
            <person name="Wafula E.K."/>
            <person name="Tanskanen J."/>
            <person name="Kim Y.M."/>
            <person name="Honaas L."/>
            <person name="Yang Z."/>
            <person name="Spallek T."/>
            <person name="Conn C.E."/>
            <person name="Ichihashi Y."/>
            <person name="Cheong K."/>
            <person name="Cui S."/>
            <person name="Der J.P."/>
            <person name="Gundlach H."/>
            <person name="Jiao Y."/>
            <person name="Hori C."/>
            <person name="Ishida J.K."/>
            <person name="Kasahara H."/>
            <person name="Kiba T."/>
            <person name="Kim M.S."/>
            <person name="Koo N."/>
            <person name="Laohavisit A."/>
            <person name="Lee Y.H."/>
            <person name="Lumba S."/>
            <person name="McCourt P."/>
            <person name="Mortimer J.C."/>
            <person name="Mutuku J.M."/>
            <person name="Nomura T."/>
            <person name="Sasaki-Sekimoto Y."/>
            <person name="Seto Y."/>
            <person name="Wang Y."/>
            <person name="Wakatake T."/>
            <person name="Sakakibara H."/>
            <person name="Demura T."/>
            <person name="Yamaguchi S."/>
            <person name="Yoneyama K."/>
            <person name="Manabe R.I."/>
            <person name="Nelson D.C."/>
            <person name="Schulman A.H."/>
            <person name="Timko M.P."/>
            <person name="dePamphilis C.W."/>
            <person name="Choi D."/>
            <person name="Shirasu K."/>
        </authorList>
    </citation>
    <scope>NUCLEOTIDE SEQUENCE [LARGE SCALE GENOMIC DNA]</scope>
    <source>
        <strain evidence="3">cv. UVA1</strain>
    </source>
</reference>
<evidence type="ECO:0000256" key="1">
    <source>
        <dbReference type="SAM" id="MobiDB-lite"/>
    </source>
</evidence>
<organism evidence="2 3">
    <name type="scientific">Striga asiatica</name>
    <name type="common">Asiatic witchweed</name>
    <name type="synonym">Buchnera asiatica</name>
    <dbReference type="NCBI Taxonomy" id="4170"/>
    <lineage>
        <taxon>Eukaryota</taxon>
        <taxon>Viridiplantae</taxon>
        <taxon>Streptophyta</taxon>
        <taxon>Embryophyta</taxon>
        <taxon>Tracheophyta</taxon>
        <taxon>Spermatophyta</taxon>
        <taxon>Magnoliopsida</taxon>
        <taxon>eudicotyledons</taxon>
        <taxon>Gunneridae</taxon>
        <taxon>Pentapetalae</taxon>
        <taxon>asterids</taxon>
        <taxon>lamiids</taxon>
        <taxon>Lamiales</taxon>
        <taxon>Orobanchaceae</taxon>
        <taxon>Buchnereae</taxon>
        <taxon>Striga</taxon>
    </lineage>
</organism>
<feature type="region of interest" description="Disordered" evidence="1">
    <location>
        <begin position="262"/>
        <end position="326"/>
    </location>
</feature>
<dbReference type="AlphaFoldDB" id="A0A5A7QMJ4"/>
<feature type="compositionally biased region" description="Basic and acidic residues" evidence="1">
    <location>
        <begin position="273"/>
        <end position="282"/>
    </location>
</feature>
<comment type="caution">
    <text evidence="2">The sequence shown here is derived from an EMBL/GenBank/DDBJ whole genome shotgun (WGS) entry which is preliminary data.</text>
</comment>
<proteinExistence type="predicted"/>
<accession>A0A5A7QMJ4</accession>
<keyword evidence="3" id="KW-1185">Reference proteome</keyword>
<name>A0A5A7QMJ4_STRAF</name>
<dbReference type="Proteomes" id="UP000325081">
    <property type="component" value="Unassembled WGS sequence"/>
</dbReference>
<feature type="compositionally biased region" description="Basic and acidic residues" evidence="1">
    <location>
        <begin position="312"/>
        <end position="326"/>
    </location>
</feature>
<dbReference type="EMBL" id="BKCP01007405">
    <property type="protein sequence ID" value="GER46128.1"/>
    <property type="molecule type" value="Genomic_DNA"/>
</dbReference>
<protein>
    <submittedName>
        <fullName evidence="2">Phage integrase SAM-like domain protein</fullName>
    </submittedName>
</protein>
<feature type="compositionally biased region" description="Basic residues" evidence="1">
    <location>
        <begin position="288"/>
        <end position="305"/>
    </location>
</feature>
<gene>
    <name evidence="2" type="ORF">STAS_23165</name>
</gene>
<evidence type="ECO:0000313" key="3">
    <source>
        <dbReference type="Proteomes" id="UP000325081"/>
    </source>
</evidence>
<sequence length="326" mass="37366">MRVESPNRYRRMVPERRTKVRLWSGTSYSREAISEGPSLRKRRAKEKERGAAYDRGLKNELEHAKKGAALHRPKNQISAPLTGGLLLTLAGQPSRANLVAPLPAPFLCPLPLSSGIPFSPLAALWKRPKGHRQIYAISLYLSRDHHPNHSSREQHRKKQRGLVSLSVLRIEKSIGPPIIEQRKRRDEVPVVSTAPFLFWMRELGEDYLYISLFSEVLFRAALVPMWSERKKGEGLNIYALLINERTAPKRAPCSKQRTIEGLIRPGESCKQTSTDKTDDRRNNGQYQTRRRKRGVTPGKARKRKSLLTTRISRRDMTRGMDFESDF</sequence>